<dbReference type="AlphaFoldDB" id="A0A4Z2EBK6"/>
<sequence length="89" mass="9711">MESHSHSTSTHGRNASLLCNSFKLKPFSSKPLEAVRSERCSNSATVWPSRAPPCGRAEHHRVAEQSATVWPSRVSLRGGGWPVSRDASI</sequence>
<evidence type="ECO:0000313" key="2">
    <source>
        <dbReference type="Proteomes" id="UP000314294"/>
    </source>
</evidence>
<proteinExistence type="predicted"/>
<protein>
    <submittedName>
        <fullName evidence="1">Uncharacterized protein</fullName>
    </submittedName>
</protein>
<accession>A0A4Z2EBK6</accession>
<dbReference type="EMBL" id="SRLO01011289">
    <property type="protein sequence ID" value="TNN25950.1"/>
    <property type="molecule type" value="Genomic_DNA"/>
</dbReference>
<evidence type="ECO:0000313" key="1">
    <source>
        <dbReference type="EMBL" id="TNN25950.1"/>
    </source>
</evidence>
<reference evidence="1 2" key="1">
    <citation type="submission" date="2019-03" db="EMBL/GenBank/DDBJ databases">
        <title>First draft genome of Liparis tanakae, snailfish: a comprehensive survey of snailfish specific genes.</title>
        <authorList>
            <person name="Kim W."/>
            <person name="Song I."/>
            <person name="Jeong J.-H."/>
            <person name="Kim D."/>
            <person name="Kim S."/>
            <person name="Ryu S."/>
            <person name="Song J.Y."/>
            <person name="Lee S.K."/>
        </authorList>
    </citation>
    <scope>NUCLEOTIDE SEQUENCE [LARGE SCALE GENOMIC DNA]</scope>
    <source>
        <tissue evidence="1">Muscle</tissue>
    </source>
</reference>
<name>A0A4Z2EBK6_9TELE</name>
<gene>
    <name evidence="1" type="ORF">EYF80_063914</name>
</gene>
<dbReference type="Proteomes" id="UP000314294">
    <property type="component" value="Unassembled WGS sequence"/>
</dbReference>
<comment type="caution">
    <text evidence="1">The sequence shown here is derived from an EMBL/GenBank/DDBJ whole genome shotgun (WGS) entry which is preliminary data.</text>
</comment>
<organism evidence="1 2">
    <name type="scientific">Liparis tanakae</name>
    <name type="common">Tanaka's snailfish</name>
    <dbReference type="NCBI Taxonomy" id="230148"/>
    <lineage>
        <taxon>Eukaryota</taxon>
        <taxon>Metazoa</taxon>
        <taxon>Chordata</taxon>
        <taxon>Craniata</taxon>
        <taxon>Vertebrata</taxon>
        <taxon>Euteleostomi</taxon>
        <taxon>Actinopterygii</taxon>
        <taxon>Neopterygii</taxon>
        <taxon>Teleostei</taxon>
        <taxon>Neoteleostei</taxon>
        <taxon>Acanthomorphata</taxon>
        <taxon>Eupercaria</taxon>
        <taxon>Perciformes</taxon>
        <taxon>Cottioidei</taxon>
        <taxon>Cottales</taxon>
        <taxon>Liparidae</taxon>
        <taxon>Liparis</taxon>
    </lineage>
</organism>
<keyword evidence="2" id="KW-1185">Reference proteome</keyword>